<feature type="transmembrane region" description="Helical" evidence="1">
    <location>
        <begin position="69"/>
        <end position="90"/>
    </location>
</feature>
<reference evidence="3" key="1">
    <citation type="submission" date="2016-10" db="EMBL/GenBank/DDBJ databases">
        <authorList>
            <person name="Varghese N."/>
            <person name="Submissions S."/>
        </authorList>
    </citation>
    <scope>NUCLEOTIDE SEQUENCE [LARGE SCALE GENOMIC DNA]</scope>
    <source>
        <strain evidence="3">CGMCC 1.10119</strain>
    </source>
</reference>
<dbReference type="Proteomes" id="UP000199451">
    <property type="component" value="Unassembled WGS sequence"/>
</dbReference>
<dbReference type="RefSeq" id="WP_139173346.1">
    <property type="nucleotide sequence ID" value="NZ_FNHL01000003.1"/>
</dbReference>
<organism evidence="2 3">
    <name type="scientific">Halogranum gelatinilyticum</name>
    <dbReference type="NCBI Taxonomy" id="660521"/>
    <lineage>
        <taxon>Archaea</taxon>
        <taxon>Methanobacteriati</taxon>
        <taxon>Methanobacteriota</taxon>
        <taxon>Stenosarchaea group</taxon>
        <taxon>Halobacteria</taxon>
        <taxon>Halobacteriales</taxon>
        <taxon>Haloferacaceae</taxon>
    </lineage>
</organism>
<proteinExistence type="predicted"/>
<sequence>MRSLSPSTQRTVVLLGSTLVAAGAVFPWLSSNGWLVALPGLESGLGTWGLVLLPAALFLGVLHGFSSRFVTDTATLAVGVLSLVAVVVYWQNTIGNGYVPAVGWYLTLTGALVLVAGGVERVWSRFGRQRLDTDDVRSV</sequence>
<feature type="transmembrane region" description="Helical" evidence="1">
    <location>
        <begin position="102"/>
        <end position="123"/>
    </location>
</feature>
<accession>A0A1G9W4C5</accession>
<dbReference type="AlphaFoldDB" id="A0A1G9W4C5"/>
<protein>
    <recommendedName>
        <fullName evidence="4">SPW repeat-containing protein</fullName>
    </recommendedName>
</protein>
<keyword evidence="3" id="KW-1185">Reference proteome</keyword>
<feature type="transmembrane region" description="Helical" evidence="1">
    <location>
        <begin position="12"/>
        <end position="30"/>
    </location>
</feature>
<name>A0A1G9W4C5_9EURY</name>
<evidence type="ECO:0008006" key="4">
    <source>
        <dbReference type="Google" id="ProtNLM"/>
    </source>
</evidence>
<keyword evidence="1" id="KW-0472">Membrane</keyword>
<gene>
    <name evidence="2" type="ORF">SAMN04487949_2606</name>
</gene>
<evidence type="ECO:0000313" key="2">
    <source>
        <dbReference type="EMBL" id="SDM79143.1"/>
    </source>
</evidence>
<evidence type="ECO:0000256" key="1">
    <source>
        <dbReference type="SAM" id="Phobius"/>
    </source>
</evidence>
<dbReference type="STRING" id="660521.SAMN04487949_2606"/>
<feature type="transmembrane region" description="Helical" evidence="1">
    <location>
        <begin position="45"/>
        <end position="62"/>
    </location>
</feature>
<dbReference type="OrthoDB" id="292109at2157"/>
<keyword evidence="1" id="KW-0812">Transmembrane</keyword>
<dbReference type="EMBL" id="FNHL01000003">
    <property type="protein sequence ID" value="SDM79143.1"/>
    <property type="molecule type" value="Genomic_DNA"/>
</dbReference>
<keyword evidence="1" id="KW-1133">Transmembrane helix</keyword>
<evidence type="ECO:0000313" key="3">
    <source>
        <dbReference type="Proteomes" id="UP000199451"/>
    </source>
</evidence>